<keyword evidence="3" id="KW-1185">Reference proteome</keyword>
<evidence type="ECO:0000256" key="1">
    <source>
        <dbReference type="SAM" id="Phobius"/>
    </source>
</evidence>
<sequence length="153" mass="17284">MKKRPLGLVAIVLYKSFAALLLMVTSIALLLTLKNYQTLEAFSENYVLEGKSMIINWLLKKVINLNPRTLAFSSIGTGIYAIVTTIEAIGLWYEKRWAHVLVLGLVGISIPPEIYELIQGISPIKMFIFVLNLAVFGYLFRNFPKHQTTARSH</sequence>
<feature type="transmembrane region" description="Helical" evidence="1">
    <location>
        <begin position="70"/>
        <end position="93"/>
    </location>
</feature>
<keyword evidence="1" id="KW-0812">Transmembrane</keyword>
<feature type="transmembrane region" description="Helical" evidence="1">
    <location>
        <begin position="12"/>
        <end position="33"/>
    </location>
</feature>
<feature type="transmembrane region" description="Helical" evidence="1">
    <location>
        <begin position="124"/>
        <end position="143"/>
    </location>
</feature>
<evidence type="ECO:0000313" key="2">
    <source>
        <dbReference type="EMBL" id="QMS89260.1"/>
    </source>
</evidence>
<evidence type="ECO:0000313" key="3">
    <source>
        <dbReference type="Proteomes" id="UP000514713"/>
    </source>
</evidence>
<proteinExistence type="predicted"/>
<protein>
    <submittedName>
        <fullName evidence="2">DUF2127 domain-containing protein</fullName>
    </submittedName>
</protein>
<accession>A0A7D7QN52</accession>
<dbReference type="Proteomes" id="UP000514713">
    <property type="component" value="Chromosome"/>
</dbReference>
<gene>
    <name evidence="2" type="ORF">HUN01_17355</name>
</gene>
<dbReference type="KEGG" id="ned:HUN01_17355"/>
<organism evidence="2 3">
    <name type="scientific">Nostoc edaphicum CCNP1411</name>
    <dbReference type="NCBI Taxonomy" id="1472755"/>
    <lineage>
        <taxon>Bacteria</taxon>
        <taxon>Bacillati</taxon>
        <taxon>Cyanobacteriota</taxon>
        <taxon>Cyanophyceae</taxon>
        <taxon>Nostocales</taxon>
        <taxon>Nostocaceae</taxon>
        <taxon>Nostoc</taxon>
    </lineage>
</organism>
<name>A0A7D7QN52_9NOSO</name>
<dbReference type="InterPro" id="IPR021125">
    <property type="entry name" value="DUF2127"/>
</dbReference>
<feature type="transmembrane region" description="Helical" evidence="1">
    <location>
        <begin position="100"/>
        <end position="118"/>
    </location>
</feature>
<dbReference type="EMBL" id="CP054698">
    <property type="protein sequence ID" value="QMS89260.1"/>
    <property type="molecule type" value="Genomic_DNA"/>
</dbReference>
<keyword evidence="1" id="KW-1133">Transmembrane helix</keyword>
<dbReference type="AlphaFoldDB" id="A0A7D7QN52"/>
<reference evidence="3" key="1">
    <citation type="submission" date="2020-06" db="EMBL/GenBank/DDBJ databases">
        <title>Nostoc edaphicum CCNP1411 genome.</title>
        <authorList>
            <person name="Fidor A."/>
            <person name="Grabski M."/>
            <person name="Gawor J."/>
            <person name="Gromadka R."/>
            <person name="Wegrzyn G."/>
            <person name="Mazur-Marzec H."/>
        </authorList>
    </citation>
    <scope>NUCLEOTIDE SEQUENCE [LARGE SCALE GENOMIC DNA]</scope>
    <source>
        <strain evidence="3">CCNP1411</strain>
    </source>
</reference>
<dbReference type="RefSeq" id="WP_181932296.1">
    <property type="nucleotide sequence ID" value="NZ_CP054698.1"/>
</dbReference>
<keyword evidence="1" id="KW-0472">Membrane</keyword>
<dbReference type="Pfam" id="PF09900">
    <property type="entry name" value="DUF2127"/>
    <property type="match status" value="1"/>
</dbReference>